<accession>A0A5K1GRG9</accession>
<protein>
    <recommendedName>
        <fullName evidence="1">F-box domain-containing protein</fullName>
    </recommendedName>
</protein>
<dbReference type="EMBL" id="LR721787">
    <property type="protein sequence ID" value="VVW77036.1"/>
    <property type="molecule type" value="Genomic_DNA"/>
</dbReference>
<dbReference type="Gene3D" id="1.20.1280.50">
    <property type="match status" value="1"/>
</dbReference>
<dbReference type="PANTHER" id="PTHR31672">
    <property type="entry name" value="BNACNNG10540D PROTEIN"/>
    <property type="match status" value="1"/>
</dbReference>
<dbReference type="InterPro" id="IPR050796">
    <property type="entry name" value="SCF_F-box_component"/>
</dbReference>
<feature type="domain" description="F-box" evidence="1">
    <location>
        <begin position="13"/>
        <end position="58"/>
    </location>
</feature>
<dbReference type="Gramene" id="NC9G0169920.1">
    <property type="protein sequence ID" value="NC9G0169920.1:cds"/>
    <property type="gene ID" value="NC9G0169920"/>
</dbReference>
<dbReference type="Pfam" id="PF08268">
    <property type="entry name" value="FBA_3"/>
    <property type="match status" value="1"/>
</dbReference>
<dbReference type="InterPro" id="IPR017451">
    <property type="entry name" value="F-box-assoc_interact_dom"/>
</dbReference>
<gene>
    <name evidence="2" type="ORF">NYM_LOCUS27279</name>
</gene>
<organism evidence="2">
    <name type="scientific">Nymphaea colorata</name>
    <name type="common">pocket water lily</name>
    <dbReference type="NCBI Taxonomy" id="210225"/>
    <lineage>
        <taxon>Eukaryota</taxon>
        <taxon>Viridiplantae</taxon>
        <taxon>Streptophyta</taxon>
        <taxon>Embryophyta</taxon>
        <taxon>Tracheophyta</taxon>
        <taxon>Spermatophyta</taxon>
        <taxon>Magnoliopsida</taxon>
        <taxon>Nymphaeales</taxon>
        <taxon>Nymphaeaceae</taxon>
        <taxon>Nymphaea</taxon>
    </lineage>
</organism>
<dbReference type="Pfam" id="PF00646">
    <property type="entry name" value="F-box"/>
    <property type="match status" value="1"/>
</dbReference>
<proteinExistence type="predicted"/>
<dbReference type="InterPro" id="IPR013187">
    <property type="entry name" value="F-box-assoc_dom_typ3"/>
</dbReference>
<evidence type="ECO:0000313" key="2">
    <source>
        <dbReference type="EMBL" id="VVW77036.1"/>
    </source>
</evidence>
<dbReference type="SMART" id="SM00256">
    <property type="entry name" value="FBOX"/>
    <property type="match status" value="1"/>
</dbReference>
<dbReference type="AlphaFoldDB" id="A0A5K1GRG9"/>
<dbReference type="InterPro" id="IPR001810">
    <property type="entry name" value="F-box_dom"/>
</dbReference>
<dbReference type="SUPFAM" id="SSF81383">
    <property type="entry name" value="F-box domain"/>
    <property type="match status" value="1"/>
</dbReference>
<dbReference type="CDD" id="cd22157">
    <property type="entry name" value="F-box_AtFBW1-like"/>
    <property type="match status" value="1"/>
</dbReference>
<dbReference type="InterPro" id="IPR036047">
    <property type="entry name" value="F-box-like_dom_sf"/>
</dbReference>
<dbReference type="PROSITE" id="PS50181">
    <property type="entry name" value="FBOX"/>
    <property type="match status" value="1"/>
</dbReference>
<dbReference type="PANTHER" id="PTHR31672:SF13">
    <property type="entry name" value="F-BOX PROTEIN CPR30-LIKE"/>
    <property type="match status" value="1"/>
</dbReference>
<evidence type="ECO:0000259" key="1">
    <source>
        <dbReference type="PROSITE" id="PS50181"/>
    </source>
</evidence>
<dbReference type="NCBIfam" id="TIGR01640">
    <property type="entry name" value="F_box_assoc_1"/>
    <property type="match status" value="1"/>
</dbReference>
<name>A0A5K1GRG9_9MAGN</name>
<sequence length="428" mass="49614">MENEGNTSSSPATLAIPSIPTDVAITILSKLPVKSLLRFRCVCRAWCTLIDCKYFREIHLNQAKHKQNPTFVVETEEELHFTDTKNMIFRIRKDELSQAIKDITLRRINSVNRNLSILSWCNGLCCVANFVSLAGPRSPQFYQIVNPTTRRSTMLPKSSLQNPEICQIVYDPASGMYKLLVVESVRPHFRSEIFTIGADFSWRSLDGAYGCHRPFEKPFVSGAIHWIFHPMFYRQTGHIARSSQMLIVAFDVGTERFRTLSCPQCISLDENLDFLAEFGGSLCLLHFNSTTQKLEFWVLKDYWNSVWIKDHSVECEFLRRAVDCSFMQTVHLGTVGDEQIVFLLKLKKQPDEEDEELFTPTSFLWQEFVVSYDPNRKILRCLNSRIREDMRSKLGLYVESLTYAETVDFELSTDETYSWFLQRFMSVE</sequence>
<reference evidence="2" key="1">
    <citation type="submission" date="2019-09" db="EMBL/GenBank/DDBJ databases">
        <authorList>
            <person name="Zhang L."/>
        </authorList>
    </citation>
    <scope>NUCLEOTIDE SEQUENCE</scope>
</reference>